<organism evidence="1 2">
    <name type="scientific">Hyalomma asiaticum</name>
    <name type="common">Tick</name>
    <dbReference type="NCBI Taxonomy" id="266040"/>
    <lineage>
        <taxon>Eukaryota</taxon>
        <taxon>Metazoa</taxon>
        <taxon>Ecdysozoa</taxon>
        <taxon>Arthropoda</taxon>
        <taxon>Chelicerata</taxon>
        <taxon>Arachnida</taxon>
        <taxon>Acari</taxon>
        <taxon>Parasitiformes</taxon>
        <taxon>Ixodida</taxon>
        <taxon>Ixodoidea</taxon>
        <taxon>Ixodidae</taxon>
        <taxon>Hyalomminae</taxon>
        <taxon>Hyalomma</taxon>
    </lineage>
</organism>
<name>A0ACB7SNN2_HYAAI</name>
<comment type="caution">
    <text evidence="1">The sequence shown here is derived from an EMBL/GenBank/DDBJ whole genome shotgun (WGS) entry which is preliminary data.</text>
</comment>
<protein>
    <submittedName>
        <fullName evidence="1">Uncharacterized protein</fullName>
    </submittedName>
</protein>
<evidence type="ECO:0000313" key="1">
    <source>
        <dbReference type="EMBL" id="KAH6936571.1"/>
    </source>
</evidence>
<accession>A0ACB7SNN2</accession>
<evidence type="ECO:0000313" key="2">
    <source>
        <dbReference type="Proteomes" id="UP000821845"/>
    </source>
</evidence>
<keyword evidence="2" id="KW-1185">Reference proteome</keyword>
<gene>
    <name evidence="1" type="ORF">HPB50_019181</name>
</gene>
<proteinExistence type="predicted"/>
<reference evidence="1" key="1">
    <citation type="submission" date="2020-05" db="EMBL/GenBank/DDBJ databases">
        <title>Large-scale comparative analyses of tick genomes elucidate their genetic diversity and vector capacities.</title>
        <authorList>
            <person name="Jia N."/>
            <person name="Wang J."/>
            <person name="Shi W."/>
            <person name="Du L."/>
            <person name="Sun Y."/>
            <person name="Zhan W."/>
            <person name="Jiang J."/>
            <person name="Wang Q."/>
            <person name="Zhang B."/>
            <person name="Ji P."/>
            <person name="Sakyi L.B."/>
            <person name="Cui X."/>
            <person name="Yuan T."/>
            <person name="Jiang B."/>
            <person name="Yang W."/>
            <person name="Lam T.T.-Y."/>
            <person name="Chang Q."/>
            <person name="Ding S."/>
            <person name="Wang X."/>
            <person name="Zhu J."/>
            <person name="Ruan X."/>
            <person name="Zhao L."/>
            <person name="Wei J."/>
            <person name="Que T."/>
            <person name="Du C."/>
            <person name="Cheng J."/>
            <person name="Dai P."/>
            <person name="Han X."/>
            <person name="Huang E."/>
            <person name="Gao Y."/>
            <person name="Liu J."/>
            <person name="Shao H."/>
            <person name="Ye R."/>
            <person name="Li L."/>
            <person name="Wei W."/>
            <person name="Wang X."/>
            <person name="Wang C."/>
            <person name="Yang T."/>
            <person name="Huo Q."/>
            <person name="Li W."/>
            <person name="Guo W."/>
            <person name="Chen H."/>
            <person name="Zhou L."/>
            <person name="Ni X."/>
            <person name="Tian J."/>
            <person name="Zhou Y."/>
            <person name="Sheng Y."/>
            <person name="Liu T."/>
            <person name="Pan Y."/>
            <person name="Xia L."/>
            <person name="Li J."/>
            <person name="Zhao F."/>
            <person name="Cao W."/>
        </authorList>
    </citation>
    <scope>NUCLEOTIDE SEQUENCE</scope>
    <source>
        <strain evidence="1">Hyas-2018</strain>
    </source>
</reference>
<dbReference type="Proteomes" id="UP000821845">
    <property type="component" value="Chromosome 3"/>
</dbReference>
<dbReference type="EMBL" id="CM023483">
    <property type="protein sequence ID" value="KAH6936571.1"/>
    <property type="molecule type" value="Genomic_DNA"/>
</dbReference>
<sequence length="1464" mass="157326">MDSPRSWAVAAACCWINVFTFALVRSAAVVYVALLRAFPVTREQASWPVNLSVVCYFLTGPIAGVLATYIPIWKLTVLGCLGGSLAVCVCYFAQSMLFLDVFLGVTHGTCIGLLALFSVVINQHFHKYRAMASGISNAGFTIGGLIFPPVIQLLADHYGIRGALLLVGALMLNSVAGAFLQRHPPKAQPETPTLVKGDESTIADDVVQDPEEGDAMINKCEESGDTCSRGSVVAVSDAEFSDIKDGPGTASEANGVPLQARRSAAMKEHDVDSDGEGDDCVKFRVLEAQGSSQPKVVKDHAPGVSIKKSTWSRRRSSLLSFLLFPAFYLISFSLSIILFNMSTYMTVIVDFAVDRGISKWNAVYLIFAYAVADLLARLGSGWITDRRYLLKSTMMGSHFVLWGASLYMMPLCNQYYCQVALSVLSGWCNGSTLILIGVLFMELVGIDKLGVCFGIATTFAGLLGLARPSLIEVECCKKRPQRHSCNRTMDSSRSWLVAAGCCWVNMFCVVMNRSAAVVYVGIIETFHVTREEAAWPGTASMTCYFTAALVAGILARYVAVWKITFTACLVGAAALSLCFFANGVTYLALLYGVVHGWSVGHVTLSSTVINQHFDKYRAAASGLNLAGFSLGGLIFPPTIQYFFDEYGFRGAFLLAGGIILNGTVGTLLQRIPAPKQPDKTADEPAAKASDVTDRNLSESGTATTAGLAQAVHCTSACDVDKTSQEDSTPSAKVLDGDGVREVAIGIDSVPCEKKGLNLGEENGGFEPCETTNRHDSEGNVNVVLCRGRSSTVHEMISSTLMEVDVARRRGASAVETTAGSVQAGSPTECSACSGTRDGTTHFQSIADNSEQKCNDLSHSTLSATRVEMADATEARKPSGVLKSKLLAVKELLSFLALAKFYAVGLSTIVIITNASIFSTVIIDFALDHGIDRWKALTLISVYTAMDLTARLTSGWITDRKIFSRNTFMALCMTTWTCVAICFAYADSYIVLLILSAVAGWCSGSTQPLIPVLYMEVVDIGRFSVAYGIGLFVVGLTALLRPSLTGKCSWINAFTFALIRSSAVVYVALLHAFPVTRERASWPANLSIVCYFLTGPIAGVLARHIPIWKLSVVGCLGGSLAICVCFFAPSMVFLDVFLGFVHGTSIGLLSLFSAVVNQHFVKYRAVASGIANAGFTVGGFLFPPVMKALEEKYGIRGTFLIFGAIMLNSVAGALLQRTPPPAQPHEGETAASTRDLDRRDVIIESEGDLLKPNESSRIPHLLDGSSSCGTIHFNMTTYTTVIVDFGADHGIPEWDAVYLVSVYAVSDLLARLGSGWITDRRYLRKSTMMGSHLALWGASLCLTPVCISYPSLVALSILLGWCNGSTIILVAVLIVELVGIDKVGVCFGCANGVAGLVGLTRPLLIGFFRDTHGDYAGLFRLIGGVATFISLLWLYYRVREGCTPMAKDGDSSRICSKIRDRMSTL</sequence>